<dbReference type="Pfam" id="PF04773">
    <property type="entry name" value="FecR"/>
    <property type="match status" value="1"/>
</dbReference>
<dbReference type="EMBL" id="CP023270">
    <property type="protein sequence ID" value="AVJ30827.1"/>
    <property type="molecule type" value="Genomic_DNA"/>
</dbReference>
<dbReference type="InterPro" id="IPR012373">
    <property type="entry name" value="Ferrdict_sens_TM"/>
</dbReference>
<dbReference type="PANTHER" id="PTHR30273">
    <property type="entry name" value="PERIPLASMIC SIGNAL SENSOR AND SIGMA FACTOR ACTIVATOR FECR-RELATED"/>
    <property type="match status" value="1"/>
</dbReference>
<proteinExistence type="predicted"/>
<protein>
    <submittedName>
        <fullName evidence="3">Fe2+-dicitrate sensor protein</fullName>
    </submittedName>
</protein>
<accession>A0A2S0IGC8</accession>
<dbReference type="AlphaFoldDB" id="A0A2S0IGC8"/>
<evidence type="ECO:0000313" key="3">
    <source>
        <dbReference type="EMBL" id="AVJ30827.1"/>
    </source>
</evidence>
<sequence length="302" mass="31807">MVLLRSGSATAADRGAFTAWRDADASHAEAWTRLQSAIPGLAPAADGAAAAARRNARDVLLLPPRRIVLKSLAGVGVLLGIGGTAANRLVPVGQLTADVYTGTAERKQIALPDHSILNLNARSAVDVDFSADRRLVRLRAGSVVVRVAPDPGRPFSVQTDDGLVTALGTQFLVRQDAGSTRVVVLEHEVAVVTAQGARLVLQAGEGADFDAARIKRTDVSQATGAEWMNGHLLVNRQPLSYVIGELQRYRRGVLRVSPAAAGIPVQGGFPLDDVNASLAGLADTLPITVRDFGGWLTLIDKR</sequence>
<dbReference type="PANTHER" id="PTHR30273:SF2">
    <property type="entry name" value="PROTEIN FECR"/>
    <property type="match status" value="1"/>
</dbReference>
<feature type="domain" description="FecR N-terminal" evidence="2">
    <location>
        <begin position="1"/>
        <end position="36"/>
    </location>
</feature>
<dbReference type="InterPro" id="IPR006860">
    <property type="entry name" value="FecR"/>
</dbReference>
<keyword evidence="4" id="KW-1185">Reference proteome</keyword>
<evidence type="ECO:0000259" key="1">
    <source>
        <dbReference type="Pfam" id="PF04773"/>
    </source>
</evidence>
<dbReference type="OrthoDB" id="1100567at2"/>
<feature type="domain" description="FecR protein" evidence="1">
    <location>
        <begin position="98"/>
        <end position="189"/>
    </location>
</feature>
<dbReference type="Pfam" id="PF16220">
    <property type="entry name" value="DUF4880"/>
    <property type="match status" value="1"/>
</dbReference>
<dbReference type="GO" id="GO:0016989">
    <property type="term" value="F:sigma factor antagonist activity"/>
    <property type="evidence" value="ECO:0007669"/>
    <property type="project" value="TreeGrafter"/>
</dbReference>
<gene>
    <name evidence="3" type="ORF">CLM73_01945</name>
</gene>
<dbReference type="Proteomes" id="UP000239477">
    <property type="component" value="Chromosome"/>
</dbReference>
<organism evidence="3 4">
    <name type="scientific">Achromobacter spanius</name>
    <dbReference type="NCBI Taxonomy" id="217203"/>
    <lineage>
        <taxon>Bacteria</taxon>
        <taxon>Pseudomonadati</taxon>
        <taxon>Pseudomonadota</taxon>
        <taxon>Betaproteobacteria</taxon>
        <taxon>Burkholderiales</taxon>
        <taxon>Alcaligenaceae</taxon>
        <taxon>Achromobacter</taxon>
    </lineage>
</organism>
<evidence type="ECO:0000259" key="2">
    <source>
        <dbReference type="Pfam" id="PF16220"/>
    </source>
</evidence>
<reference evidence="3 4" key="1">
    <citation type="submission" date="2017-09" db="EMBL/GenBank/DDBJ databases">
        <title>Genomic, metabolic, and phenotypic characteristics of bacterial isolates from the natural microbiome of the model nematode Caenorhabditis elegans.</title>
        <authorList>
            <person name="Zimmermann J."/>
            <person name="Obeng N."/>
            <person name="Yang W."/>
            <person name="Obeng O."/>
            <person name="Kissoyan K."/>
            <person name="Pees B."/>
            <person name="Dirksen P."/>
            <person name="Hoppner M."/>
            <person name="Franke A."/>
            <person name="Rosenstiel P."/>
            <person name="Leippe M."/>
            <person name="Dierking K."/>
            <person name="Kaleta C."/>
            <person name="Schulenburg H."/>
        </authorList>
    </citation>
    <scope>NUCLEOTIDE SEQUENCE [LARGE SCALE GENOMIC DNA]</scope>
    <source>
        <strain evidence="3 4">MYb73</strain>
    </source>
</reference>
<dbReference type="InterPro" id="IPR032623">
    <property type="entry name" value="FecR_N"/>
</dbReference>
<name>A0A2S0IGC8_9BURK</name>
<evidence type="ECO:0000313" key="4">
    <source>
        <dbReference type="Proteomes" id="UP000239477"/>
    </source>
</evidence>
<dbReference type="PIRSF" id="PIRSF018266">
    <property type="entry name" value="FecR"/>
    <property type="match status" value="1"/>
</dbReference>
<dbReference type="Gene3D" id="2.60.120.1440">
    <property type="match status" value="1"/>
</dbReference>